<evidence type="ECO:0000256" key="1">
    <source>
        <dbReference type="SAM" id="Phobius"/>
    </source>
</evidence>
<dbReference type="EMBL" id="GBXM01022016">
    <property type="protein sequence ID" value="JAH86561.1"/>
    <property type="molecule type" value="Transcribed_RNA"/>
</dbReference>
<feature type="transmembrane region" description="Helical" evidence="1">
    <location>
        <begin position="15"/>
        <end position="33"/>
    </location>
</feature>
<organism evidence="2">
    <name type="scientific">Anguilla anguilla</name>
    <name type="common">European freshwater eel</name>
    <name type="synonym">Muraena anguilla</name>
    <dbReference type="NCBI Taxonomy" id="7936"/>
    <lineage>
        <taxon>Eukaryota</taxon>
        <taxon>Metazoa</taxon>
        <taxon>Chordata</taxon>
        <taxon>Craniata</taxon>
        <taxon>Vertebrata</taxon>
        <taxon>Euteleostomi</taxon>
        <taxon>Actinopterygii</taxon>
        <taxon>Neopterygii</taxon>
        <taxon>Teleostei</taxon>
        <taxon>Anguilliformes</taxon>
        <taxon>Anguillidae</taxon>
        <taxon>Anguilla</taxon>
    </lineage>
</organism>
<reference evidence="2" key="2">
    <citation type="journal article" date="2015" name="Fish Shellfish Immunol.">
        <title>Early steps in the European eel (Anguilla anguilla)-Vibrio vulnificus interaction in the gills: Role of the RtxA13 toxin.</title>
        <authorList>
            <person name="Callol A."/>
            <person name="Pajuelo D."/>
            <person name="Ebbesson L."/>
            <person name="Teles M."/>
            <person name="MacKenzie S."/>
            <person name="Amaro C."/>
        </authorList>
    </citation>
    <scope>NUCLEOTIDE SEQUENCE</scope>
</reference>
<keyword evidence="1" id="KW-1133">Transmembrane helix</keyword>
<reference evidence="2" key="1">
    <citation type="submission" date="2014-11" db="EMBL/GenBank/DDBJ databases">
        <authorList>
            <person name="Amaro Gonzalez C."/>
        </authorList>
    </citation>
    <scope>NUCLEOTIDE SEQUENCE</scope>
</reference>
<evidence type="ECO:0000313" key="2">
    <source>
        <dbReference type="EMBL" id="JAH86561.1"/>
    </source>
</evidence>
<dbReference type="AlphaFoldDB" id="A0A0E9W8C4"/>
<accession>A0A0E9W8C4</accession>
<keyword evidence="1" id="KW-0812">Transmembrane</keyword>
<keyword evidence="1" id="KW-0472">Membrane</keyword>
<protein>
    <submittedName>
        <fullName evidence="2">Uncharacterized protein</fullName>
    </submittedName>
</protein>
<name>A0A0E9W8C4_ANGAN</name>
<sequence>MLDLEADSKMCTCHLFHKRICNFLFFVSLFLLFN</sequence>
<proteinExistence type="predicted"/>